<evidence type="ECO:0000256" key="1">
    <source>
        <dbReference type="ARBA" id="ARBA00022614"/>
    </source>
</evidence>
<dbReference type="SMART" id="SM00369">
    <property type="entry name" value="LRR_TYP"/>
    <property type="match status" value="5"/>
</dbReference>
<dbReference type="GO" id="GO:0005524">
    <property type="term" value="F:ATP binding"/>
    <property type="evidence" value="ECO:0007669"/>
    <property type="project" value="UniProtKB-UniRule"/>
</dbReference>
<dbReference type="PANTHER" id="PTHR48051">
    <property type="match status" value="1"/>
</dbReference>
<accession>A0A6L8MH29</accession>
<dbReference type="Gene3D" id="1.10.510.10">
    <property type="entry name" value="Transferase(Phosphotransferase) domain 1"/>
    <property type="match status" value="1"/>
</dbReference>
<keyword evidence="3" id="KW-0547">Nucleotide-binding</keyword>
<dbReference type="PROSITE" id="PS51450">
    <property type="entry name" value="LRR"/>
    <property type="match status" value="1"/>
</dbReference>
<evidence type="ECO:0000313" key="6">
    <source>
        <dbReference type="Proteomes" id="UP000474565"/>
    </source>
</evidence>
<evidence type="ECO:0000259" key="4">
    <source>
        <dbReference type="PROSITE" id="PS50011"/>
    </source>
</evidence>
<name>A0A6L8MH29_9BURK</name>
<dbReference type="InterPro" id="IPR003591">
    <property type="entry name" value="Leu-rich_rpt_typical-subtyp"/>
</dbReference>
<dbReference type="InterPro" id="IPR001245">
    <property type="entry name" value="Ser-Thr/Tyr_kinase_cat_dom"/>
</dbReference>
<dbReference type="InterPro" id="IPR017441">
    <property type="entry name" value="Protein_kinase_ATP_BS"/>
</dbReference>
<dbReference type="SMART" id="SM00364">
    <property type="entry name" value="LRR_BAC"/>
    <property type="match status" value="5"/>
</dbReference>
<dbReference type="PANTHER" id="PTHR48051:SF1">
    <property type="entry name" value="RAS SUPPRESSOR PROTEIN 1"/>
    <property type="match status" value="1"/>
</dbReference>
<feature type="domain" description="Protein kinase" evidence="4">
    <location>
        <begin position="206"/>
        <end position="434"/>
    </location>
</feature>
<dbReference type="PROSITE" id="PS50011">
    <property type="entry name" value="PROTEIN_KINASE_DOM"/>
    <property type="match status" value="1"/>
</dbReference>
<gene>
    <name evidence="5" type="ORF">GTP44_10395</name>
</gene>
<dbReference type="Gene3D" id="3.80.10.10">
    <property type="entry name" value="Ribonuclease Inhibitor"/>
    <property type="match status" value="2"/>
</dbReference>
<dbReference type="InterPro" id="IPR032675">
    <property type="entry name" value="LRR_dom_sf"/>
</dbReference>
<evidence type="ECO:0000256" key="2">
    <source>
        <dbReference type="ARBA" id="ARBA00022737"/>
    </source>
</evidence>
<dbReference type="Pfam" id="PF00560">
    <property type="entry name" value="LRR_1"/>
    <property type="match status" value="1"/>
</dbReference>
<dbReference type="RefSeq" id="WP_161019364.1">
    <property type="nucleotide sequence ID" value="NZ_WWCP01000009.1"/>
</dbReference>
<keyword evidence="5" id="KW-0418">Kinase</keyword>
<dbReference type="InterPro" id="IPR050216">
    <property type="entry name" value="LRR_domain-containing"/>
</dbReference>
<dbReference type="InterPro" id="IPR001611">
    <property type="entry name" value="Leu-rich_rpt"/>
</dbReference>
<dbReference type="Proteomes" id="UP000474565">
    <property type="component" value="Unassembled WGS sequence"/>
</dbReference>
<evidence type="ECO:0000256" key="3">
    <source>
        <dbReference type="PROSITE-ProRule" id="PRU10141"/>
    </source>
</evidence>
<reference evidence="5 6" key="1">
    <citation type="submission" date="2019-12" db="EMBL/GenBank/DDBJ databases">
        <title>Novel species isolated from a subtropical stream in China.</title>
        <authorList>
            <person name="Lu H."/>
        </authorList>
    </citation>
    <scope>NUCLEOTIDE SEQUENCE [LARGE SCALE GENOMIC DNA]</scope>
    <source>
        <strain evidence="5 6">FT50W</strain>
    </source>
</reference>
<keyword evidence="1" id="KW-0433">Leucine-rich repeat</keyword>
<keyword evidence="5" id="KW-0808">Transferase</keyword>
<feature type="binding site" evidence="3">
    <location>
        <position position="243"/>
    </location>
    <ligand>
        <name>ATP</name>
        <dbReference type="ChEBI" id="CHEBI:30616"/>
    </ligand>
</feature>
<organism evidence="5 6">
    <name type="scientific">Duganella lactea</name>
    <dbReference type="NCBI Taxonomy" id="2692173"/>
    <lineage>
        <taxon>Bacteria</taxon>
        <taxon>Pseudomonadati</taxon>
        <taxon>Pseudomonadota</taxon>
        <taxon>Betaproteobacteria</taxon>
        <taxon>Burkholderiales</taxon>
        <taxon>Oxalobacteraceae</taxon>
        <taxon>Telluria group</taxon>
        <taxon>Duganella</taxon>
    </lineage>
</organism>
<dbReference type="GO" id="GO:0005737">
    <property type="term" value="C:cytoplasm"/>
    <property type="evidence" value="ECO:0007669"/>
    <property type="project" value="TreeGrafter"/>
</dbReference>
<sequence length="434" mass="46359">MHTLEQLRGGALAGIQRLTLRCGLTEFPREIYTLADSLEILDLSGNALSSLPDDLHRLHQLRIIFCSDNQFTELPAVLGACPALTMIGFKANQIRHVPAAALPAQLRWLVLTDNGIEDLPPALGERPQLQKLMLAGNRLRALPASMAGLHKLELLRIASNQLTALPDWLLSLPRLTWLAYAGNPFCDQREDALAHTPSAAIRWTALTLREKLGEGASGVIHRADWHAEAGLAAPGAGQPVAVKLFKGAMTSDGSPLSEMAACLGAGAHPNLIPILGHIEGHPDDAHGLVMALIAPEFGNLAGPPSLESCTRDIYADAKRFSLAAALKIAGGIAAAAAQLHANGILHGDLYGHNILYDEHGHTLLGDFGAASFYDPAGPQADALQTLEVRAFGNLLEELLDRSDRAPQALRALQAACQQGAPRFTVIKEQLDKPF</sequence>
<evidence type="ECO:0000313" key="5">
    <source>
        <dbReference type="EMBL" id="MYM82360.1"/>
    </source>
</evidence>
<dbReference type="InterPro" id="IPR000719">
    <property type="entry name" value="Prot_kinase_dom"/>
</dbReference>
<dbReference type="Gene3D" id="3.30.200.20">
    <property type="entry name" value="Phosphorylase Kinase, domain 1"/>
    <property type="match status" value="1"/>
</dbReference>
<dbReference type="GO" id="GO:0004672">
    <property type="term" value="F:protein kinase activity"/>
    <property type="evidence" value="ECO:0007669"/>
    <property type="project" value="InterPro"/>
</dbReference>
<dbReference type="SUPFAM" id="SSF52058">
    <property type="entry name" value="L domain-like"/>
    <property type="match status" value="1"/>
</dbReference>
<comment type="caution">
    <text evidence="5">The sequence shown here is derived from an EMBL/GenBank/DDBJ whole genome shotgun (WGS) entry which is preliminary data.</text>
</comment>
<dbReference type="AlphaFoldDB" id="A0A6L8MH29"/>
<dbReference type="EMBL" id="WWCP01000009">
    <property type="protein sequence ID" value="MYM82360.1"/>
    <property type="molecule type" value="Genomic_DNA"/>
</dbReference>
<dbReference type="InterPro" id="IPR011009">
    <property type="entry name" value="Kinase-like_dom_sf"/>
</dbReference>
<keyword evidence="3" id="KW-0067">ATP-binding</keyword>
<keyword evidence="2" id="KW-0677">Repeat</keyword>
<dbReference type="Pfam" id="PF13855">
    <property type="entry name" value="LRR_8"/>
    <property type="match status" value="1"/>
</dbReference>
<proteinExistence type="predicted"/>
<dbReference type="PROSITE" id="PS00107">
    <property type="entry name" value="PROTEIN_KINASE_ATP"/>
    <property type="match status" value="1"/>
</dbReference>
<dbReference type="SUPFAM" id="SSF56112">
    <property type="entry name" value="Protein kinase-like (PK-like)"/>
    <property type="match status" value="1"/>
</dbReference>
<dbReference type="Pfam" id="PF07714">
    <property type="entry name" value="PK_Tyr_Ser-Thr"/>
    <property type="match status" value="1"/>
</dbReference>
<protein>
    <submittedName>
        <fullName evidence="5">Protein kinase</fullName>
    </submittedName>
</protein>